<name>A0A392MC88_9FABA</name>
<evidence type="ECO:0000313" key="3">
    <source>
        <dbReference type="Proteomes" id="UP000265520"/>
    </source>
</evidence>
<organism evidence="2 3">
    <name type="scientific">Trifolium medium</name>
    <dbReference type="NCBI Taxonomy" id="97028"/>
    <lineage>
        <taxon>Eukaryota</taxon>
        <taxon>Viridiplantae</taxon>
        <taxon>Streptophyta</taxon>
        <taxon>Embryophyta</taxon>
        <taxon>Tracheophyta</taxon>
        <taxon>Spermatophyta</taxon>
        <taxon>Magnoliopsida</taxon>
        <taxon>eudicotyledons</taxon>
        <taxon>Gunneridae</taxon>
        <taxon>Pentapetalae</taxon>
        <taxon>rosids</taxon>
        <taxon>fabids</taxon>
        <taxon>Fabales</taxon>
        <taxon>Fabaceae</taxon>
        <taxon>Papilionoideae</taxon>
        <taxon>50 kb inversion clade</taxon>
        <taxon>NPAAA clade</taxon>
        <taxon>Hologalegina</taxon>
        <taxon>IRL clade</taxon>
        <taxon>Trifolieae</taxon>
        <taxon>Trifolium</taxon>
    </lineage>
</organism>
<dbReference type="EMBL" id="LXQA010007844">
    <property type="protein sequence ID" value="MCH85066.1"/>
    <property type="molecule type" value="Genomic_DNA"/>
</dbReference>
<dbReference type="Proteomes" id="UP000265520">
    <property type="component" value="Unassembled WGS sequence"/>
</dbReference>
<reference evidence="2 3" key="1">
    <citation type="journal article" date="2018" name="Front. Plant Sci.">
        <title>Red Clover (Trifolium pratense) and Zigzag Clover (T. medium) - A Picture of Genomic Similarities and Differences.</title>
        <authorList>
            <person name="Dluhosova J."/>
            <person name="Istvanek J."/>
            <person name="Nedelnik J."/>
            <person name="Repkova J."/>
        </authorList>
    </citation>
    <scope>NUCLEOTIDE SEQUENCE [LARGE SCALE GENOMIC DNA]</scope>
    <source>
        <strain evidence="3">cv. 10/8</strain>
        <tissue evidence="2">Leaf</tissue>
    </source>
</reference>
<protein>
    <submittedName>
        <fullName evidence="2">FAR1-related protein</fullName>
    </submittedName>
</protein>
<feature type="region of interest" description="Disordered" evidence="1">
    <location>
        <begin position="1"/>
        <end position="35"/>
    </location>
</feature>
<accession>A0A392MC88</accession>
<dbReference type="AlphaFoldDB" id="A0A392MC88"/>
<evidence type="ECO:0000256" key="1">
    <source>
        <dbReference type="SAM" id="MobiDB-lite"/>
    </source>
</evidence>
<proteinExistence type="predicted"/>
<evidence type="ECO:0000313" key="2">
    <source>
        <dbReference type="EMBL" id="MCH85066.1"/>
    </source>
</evidence>
<feature type="non-terminal residue" evidence="2">
    <location>
        <position position="130"/>
    </location>
</feature>
<gene>
    <name evidence="2" type="ORF">A2U01_0005908</name>
</gene>
<feature type="compositionally biased region" description="Basic and acidic residues" evidence="1">
    <location>
        <begin position="9"/>
        <end position="26"/>
    </location>
</feature>
<keyword evidence="3" id="KW-1185">Reference proteome</keyword>
<sequence length="130" mass="14851">MGRPSYTKVDVKHPKDEDKDKDKDKGNGQSTTKPMDVELAVDFRPQFTTTRMFKLRQQMKDWVCGEAKKLGFSAVVSKSDNGGKGRKPYVVMRCQRGGTHKAYVNKKWELTTSLKCDCPFKIRSYYLSCG</sequence>
<comment type="caution">
    <text evidence="2">The sequence shown here is derived from an EMBL/GenBank/DDBJ whole genome shotgun (WGS) entry which is preliminary data.</text>
</comment>